<dbReference type="GO" id="GO:0016747">
    <property type="term" value="F:acyltransferase activity, transferring groups other than amino-acyl groups"/>
    <property type="evidence" value="ECO:0007669"/>
    <property type="project" value="InterPro"/>
</dbReference>
<dbReference type="EMBL" id="JAZGQO010000018">
    <property type="protein sequence ID" value="KAK6167729.1"/>
    <property type="molecule type" value="Genomic_DNA"/>
</dbReference>
<dbReference type="PROSITE" id="PS51186">
    <property type="entry name" value="GNAT"/>
    <property type="match status" value="1"/>
</dbReference>
<accession>A0AAN8GJ40</accession>
<feature type="domain" description="N-acetyltransferase" evidence="1">
    <location>
        <begin position="52"/>
        <end position="212"/>
    </location>
</feature>
<protein>
    <recommendedName>
        <fullName evidence="1">N-acetyltransferase domain-containing protein</fullName>
    </recommendedName>
</protein>
<proteinExistence type="predicted"/>
<dbReference type="Proteomes" id="UP001347796">
    <property type="component" value="Unassembled WGS sequence"/>
</dbReference>
<evidence type="ECO:0000313" key="3">
    <source>
        <dbReference type="Proteomes" id="UP001347796"/>
    </source>
</evidence>
<comment type="caution">
    <text evidence="2">The sequence shown here is derived from an EMBL/GenBank/DDBJ whole genome shotgun (WGS) entry which is preliminary data.</text>
</comment>
<keyword evidence="3" id="KW-1185">Reference proteome</keyword>
<organism evidence="2 3">
    <name type="scientific">Patella caerulea</name>
    <name type="common">Rayed Mediterranean limpet</name>
    <dbReference type="NCBI Taxonomy" id="87958"/>
    <lineage>
        <taxon>Eukaryota</taxon>
        <taxon>Metazoa</taxon>
        <taxon>Spiralia</taxon>
        <taxon>Lophotrochozoa</taxon>
        <taxon>Mollusca</taxon>
        <taxon>Gastropoda</taxon>
        <taxon>Patellogastropoda</taxon>
        <taxon>Patelloidea</taxon>
        <taxon>Patellidae</taxon>
        <taxon>Patella</taxon>
    </lineage>
</organism>
<dbReference type="SUPFAM" id="SSF55729">
    <property type="entry name" value="Acyl-CoA N-acyltransferases (Nat)"/>
    <property type="match status" value="1"/>
</dbReference>
<gene>
    <name evidence="2" type="ORF">SNE40_021691</name>
</gene>
<evidence type="ECO:0000259" key="1">
    <source>
        <dbReference type="PROSITE" id="PS51186"/>
    </source>
</evidence>
<dbReference type="InterPro" id="IPR000182">
    <property type="entry name" value="GNAT_dom"/>
</dbReference>
<dbReference type="AlphaFoldDB" id="A0AAN8GJ40"/>
<dbReference type="InterPro" id="IPR016181">
    <property type="entry name" value="Acyl_CoA_acyltransferase"/>
</dbReference>
<name>A0AAN8GJ40_PATCE</name>
<dbReference type="Gene3D" id="3.40.630.30">
    <property type="match status" value="1"/>
</dbReference>
<dbReference type="Pfam" id="PF00583">
    <property type="entry name" value="Acetyltransf_1"/>
    <property type="match status" value="1"/>
</dbReference>
<sequence length="215" mass="23685">MTKRVCLFIAATSSFPVGLTTTDNMRNLNNSTSCRVPPISPFLTALPDGREVIIGYMTDLQLSETFAMIQEAAQQSNGFGIDEYSNENEFRQDITGGYCFAVTLKETGELIASFILAISRFYRGSTVADPFVIVKSTERRRGIGEFCLQSAVDLASELGFIGMYVDCFSNNRGMLKIIENTGGFARVGCLPLGGQMKTGEIVGSVIFYRDLRREE</sequence>
<evidence type="ECO:0000313" key="2">
    <source>
        <dbReference type="EMBL" id="KAK6167729.1"/>
    </source>
</evidence>
<reference evidence="2 3" key="1">
    <citation type="submission" date="2024-01" db="EMBL/GenBank/DDBJ databases">
        <title>The genome of the rayed Mediterranean limpet Patella caerulea (Linnaeus, 1758).</title>
        <authorList>
            <person name="Anh-Thu Weber A."/>
            <person name="Halstead-Nussloch G."/>
        </authorList>
    </citation>
    <scope>NUCLEOTIDE SEQUENCE [LARGE SCALE GENOMIC DNA]</scope>
    <source>
        <strain evidence="2">AATW-2023a</strain>
        <tissue evidence="2">Whole specimen</tissue>
    </source>
</reference>